<dbReference type="GO" id="GO:0008168">
    <property type="term" value="F:methyltransferase activity"/>
    <property type="evidence" value="ECO:0007669"/>
    <property type="project" value="UniProtKB-KW"/>
</dbReference>
<dbReference type="PANTHER" id="PTHR42912">
    <property type="entry name" value="METHYLTRANSFERASE"/>
    <property type="match status" value="1"/>
</dbReference>
<evidence type="ECO:0000259" key="1">
    <source>
        <dbReference type="Pfam" id="PF08241"/>
    </source>
</evidence>
<sequence>MSFLVPAQAYGRFMGRFSEPLADQFVGVARLGDGQRALDVGCGPGALTARLVDVVGAGSVTAVDPSEPFVEAARARFPGVEVRVAAAEDLPFADATFDASLAQLVVHFMRDPVAGLREMARVTRPGGTVAAAVWNHASGTGPLSLFWEAVRAVDPQEEGESDYAGVKEGDLARLFGAAGLTDSEESVLTVRVPFESFEQWWEPYLLGVGPAGVYVAGLDDERREALLAECRRRVPDGPFEVAASSWCVSATVPGG</sequence>
<evidence type="ECO:0000313" key="2">
    <source>
        <dbReference type="EMBL" id="GAA4729565.1"/>
    </source>
</evidence>
<comment type="caution">
    <text evidence="2">The sequence shown here is derived from an EMBL/GenBank/DDBJ whole genome shotgun (WGS) entry which is preliminary data.</text>
</comment>
<dbReference type="EMBL" id="BAABLO010000012">
    <property type="protein sequence ID" value="GAA4729565.1"/>
    <property type="molecule type" value="Genomic_DNA"/>
</dbReference>
<dbReference type="InterPro" id="IPR050508">
    <property type="entry name" value="Methyltransf_Superfamily"/>
</dbReference>
<reference evidence="3" key="1">
    <citation type="journal article" date="2019" name="Int. J. Syst. Evol. Microbiol.">
        <title>The Global Catalogue of Microorganisms (GCM) 10K type strain sequencing project: providing services to taxonomists for standard genome sequencing and annotation.</title>
        <authorList>
            <consortium name="The Broad Institute Genomics Platform"/>
            <consortium name="The Broad Institute Genome Sequencing Center for Infectious Disease"/>
            <person name="Wu L."/>
            <person name="Ma J."/>
        </authorList>
    </citation>
    <scope>NUCLEOTIDE SEQUENCE [LARGE SCALE GENOMIC DNA]</scope>
    <source>
        <strain evidence="3">JCM 18961</strain>
    </source>
</reference>
<dbReference type="SUPFAM" id="SSF53335">
    <property type="entry name" value="S-adenosyl-L-methionine-dependent methyltransferases"/>
    <property type="match status" value="1"/>
</dbReference>
<keyword evidence="3" id="KW-1185">Reference proteome</keyword>
<dbReference type="RefSeq" id="WP_345504668.1">
    <property type="nucleotide sequence ID" value="NZ_BAABLO010000012.1"/>
</dbReference>
<dbReference type="InterPro" id="IPR029063">
    <property type="entry name" value="SAM-dependent_MTases_sf"/>
</dbReference>
<dbReference type="InterPro" id="IPR013216">
    <property type="entry name" value="Methyltransf_11"/>
</dbReference>
<dbReference type="Pfam" id="PF08241">
    <property type="entry name" value="Methyltransf_11"/>
    <property type="match status" value="1"/>
</dbReference>
<keyword evidence="2" id="KW-0808">Transferase</keyword>
<accession>A0ABP8YK36</accession>
<name>A0ABP8YK36_9MICO</name>
<proteinExistence type="predicted"/>
<protein>
    <submittedName>
        <fullName evidence="2">Class I SAM-dependent methyltransferase</fullName>
    </submittedName>
</protein>
<dbReference type="Gene3D" id="3.40.50.150">
    <property type="entry name" value="Vaccinia Virus protein VP39"/>
    <property type="match status" value="1"/>
</dbReference>
<gene>
    <name evidence="2" type="ORF">GCM10025782_30680</name>
</gene>
<keyword evidence="2" id="KW-0489">Methyltransferase</keyword>
<organism evidence="2 3">
    <name type="scientific">Pedococcus ginsenosidimutans</name>
    <dbReference type="NCBI Taxonomy" id="490570"/>
    <lineage>
        <taxon>Bacteria</taxon>
        <taxon>Bacillati</taxon>
        <taxon>Actinomycetota</taxon>
        <taxon>Actinomycetes</taxon>
        <taxon>Micrococcales</taxon>
        <taxon>Intrasporangiaceae</taxon>
        <taxon>Pedococcus</taxon>
    </lineage>
</organism>
<dbReference type="CDD" id="cd02440">
    <property type="entry name" value="AdoMet_MTases"/>
    <property type="match status" value="1"/>
</dbReference>
<dbReference type="GO" id="GO:0032259">
    <property type="term" value="P:methylation"/>
    <property type="evidence" value="ECO:0007669"/>
    <property type="project" value="UniProtKB-KW"/>
</dbReference>
<evidence type="ECO:0000313" key="3">
    <source>
        <dbReference type="Proteomes" id="UP001500556"/>
    </source>
</evidence>
<dbReference type="Proteomes" id="UP001500556">
    <property type="component" value="Unassembled WGS sequence"/>
</dbReference>
<feature type="domain" description="Methyltransferase type 11" evidence="1">
    <location>
        <begin position="38"/>
        <end position="130"/>
    </location>
</feature>